<evidence type="ECO:0000259" key="8">
    <source>
        <dbReference type="Pfam" id="PF21530"/>
    </source>
</evidence>
<dbReference type="STRING" id="3694.A0A2K1Z0P6"/>
<dbReference type="SUPFAM" id="SSF52540">
    <property type="entry name" value="P-loop containing nucleoside triphosphate hydrolases"/>
    <property type="match status" value="2"/>
</dbReference>
<comment type="catalytic activity">
    <reaction evidence="5">
        <text>ATP + H2O = ADP + phosphate + H(+)</text>
        <dbReference type="Rhea" id="RHEA:13065"/>
        <dbReference type="ChEBI" id="CHEBI:15377"/>
        <dbReference type="ChEBI" id="CHEBI:15378"/>
        <dbReference type="ChEBI" id="CHEBI:30616"/>
        <dbReference type="ChEBI" id="CHEBI:43474"/>
        <dbReference type="ChEBI" id="CHEBI:456216"/>
        <dbReference type="EC" id="5.6.2.3"/>
    </reaction>
</comment>
<evidence type="ECO:0000256" key="4">
    <source>
        <dbReference type="ARBA" id="ARBA00022840"/>
    </source>
</evidence>
<dbReference type="GO" id="GO:0016887">
    <property type="term" value="F:ATP hydrolysis activity"/>
    <property type="evidence" value="ECO:0007669"/>
    <property type="project" value="RHEA"/>
</dbReference>
<comment type="cofactor">
    <cofactor evidence="5">
        <name>Mg(2+)</name>
        <dbReference type="ChEBI" id="CHEBI:18420"/>
    </cofactor>
</comment>
<keyword evidence="10" id="KW-1185">Reference proteome</keyword>
<evidence type="ECO:0000256" key="5">
    <source>
        <dbReference type="RuleBase" id="RU363044"/>
    </source>
</evidence>
<dbReference type="AlphaFoldDB" id="A0A2K1Z0P6"/>
<evidence type="ECO:0000313" key="10">
    <source>
        <dbReference type="Proteomes" id="UP000006729"/>
    </source>
</evidence>
<dbReference type="PANTHER" id="PTHR10492">
    <property type="match status" value="1"/>
</dbReference>
<name>A0A2K1Z0P6_POPTR</name>
<dbReference type="InParanoid" id="A0A2K1Z0P6"/>
<dbReference type="Pfam" id="PF02689">
    <property type="entry name" value="Herpes_Helicase"/>
    <property type="match status" value="1"/>
</dbReference>
<evidence type="ECO:0000259" key="6">
    <source>
        <dbReference type="Pfam" id="PF02689"/>
    </source>
</evidence>
<dbReference type="CDD" id="cd18809">
    <property type="entry name" value="SF1_C_RecD"/>
    <property type="match status" value="1"/>
</dbReference>
<reference evidence="9 10" key="1">
    <citation type="journal article" date="2006" name="Science">
        <title>The genome of black cottonwood, Populus trichocarpa (Torr. &amp; Gray).</title>
        <authorList>
            <person name="Tuskan G.A."/>
            <person name="Difazio S."/>
            <person name="Jansson S."/>
            <person name="Bohlmann J."/>
            <person name="Grigoriev I."/>
            <person name="Hellsten U."/>
            <person name="Putnam N."/>
            <person name="Ralph S."/>
            <person name="Rombauts S."/>
            <person name="Salamov A."/>
            <person name="Schein J."/>
            <person name="Sterck L."/>
            <person name="Aerts A."/>
            <person name="Bhalerao R.R."/>
            <person name="Bhalerao R.P."/>
            <person name="Blaudez D."/>
            <person name="Boerjan W."/>
            <person name="Brun A."/>
            <person name="Brunner A."/>
            <person name="Busov V."/>
            <person name="Campbell M."/>
            <person name="Carlson J."/>
            <person name="Chalot M."/>
            <person name="Chapman J."/>
            <person name="Chen G.L."/>
            <person name="Cooper D."/>
            <person name="Coutinho P.M."/>
            <person name="Couturier J."/>
            <person name="Covert S."/>
            <person name="Cronk Q."/>
            <person name="Cunningham R."/>
            <person name="Davis J."/>
            <person name="Degroeve S."/>
            <person name="Dejardin A."/>
            <person name="Depamphilis C."/>
            <person name="Detter J."/>
            <person name="Dirks B."/>
            <person name="Dubchak I."/>
            <person name="Duplessis S."/>
            <person name="Ehlting J."/>
            <person name="Ellis B."/>
            <person name="Gendler K."/>
            <person name="Goodstein D."/>
            <person name="Gribskov M."/>
            <person name="Grimwood J."/>
            <person name="Groover A."/>
            <person name="Gunter L."/>
            <person name="Hamberger B."/>
            <person name="Heinze B."/>
            <person name="Helariutta Y."/>
            <person name="Henrissat B."/>
            <person name="Holligan D."/>
            <person name="Holt R."/>
            <person name="Huang W."/>
            <person name="Islam-Faridi N."/>
            <person name="Jones S."/>
            <person name="Jones-Rhoades M."/>
            <person name="Jorgensen R."/>
            <person name="Joshi C."/>
            <person name="Kangasjarvi J."/>
            <person name="Karlsson J."/>
            <person name="Kelleher C."/>
            <person name="Kirkpatrick R."/>
            <person name="Kirst M."/>
            <person name="Kohler A."/>
            <person name="Kalluri U."/>
            <person name="Larimer F."/>
            <person name="Leebens-Mack J."/>
            <person name="Leple J.C."/>
            <person name="Locascio P."/>
            <person name="Lou Y."/>
            <person name="Lucas S."/>
            <person name="Martin F."/>
            <person name="Montanini B."/>
            <person name="Napoli C."/>
            <person name="Nelson D.R."/>
            <person name="Nelson C."/>
            <person name="Nieminen K."/>
            <person name="Nilsson O."/>
            <person name="Pereda V."/>
            <person name="Peter G."/>
            <person name="Philippe R."/>
            <person name="Pilate G."/>
            <person name="Poliakov A."/>
            <person name="Razumovskaya J."/>
            <person name="Richardson P."/>
            <person name="Rinaldi C."/>
            <person name="Ritland K."/>
            <person name="Rouze P."/>
            <person name="Ryaboy D."/>
            <person name="Schmutz J."/>
            <person name="Schrader J."/>
            <person name="Segerman B."/>
            <person name="Shin H."/>
            <person name="Siddiqui A."/>
            <person name="Sterky F."/>
            <person name="Terry A."/>
            <person name="Tsai C.J."/>
            <person name="Uberbacher E."/>
            <person name="Unneberg P."/>
            <person name="Vahala J."/>
            <person name="Wall K."/>
            <person name="Wessler S."/>
            <person name="Yang G."/>
            <person name="Yin T."/>
            <person name="Douglas C."/>
            <person name="Marra M."/>
            <person name="Sandberg G."/>
            <person name="Van de Peer Y."/>
            <person name="Rokhsar D."/>
        </authorList>
    </citation>
    <scope>NUCLEOTIDE SEQUENCE [LARGE SCALE GENOMIC DNA]</scope>
    <source>
        <strain evidence="10">cv. Nisqually</strain>
    </source>
</reference>
<dbReference type="GO" id="GO:0006310">
    <property type="term" value="P:DNA recombination"/>
    <property type="evidence" value="ECO:0007669"/>
    <property type="project" value="UniProtKB-KW"/>
</dbReference>
<evidence type="ECO:0000256" key="3">
    <source>
        <dbReference type="ARBA" id="ARBA00022806"/>
    </source>
</evidence>
<dbReference type="EMBL" id="CM009298">
    <property type="protein sequence ID" value="PNT18852.1"/>
    <property type="molecule type" value="Genomic_DNA"/>
</dbReference>
<dbReference type="InterPro" id="IPR049163">
    <property type="entry name" value="Pif1-like_2B_dom"/>
</dbReference>
<dbReference type="GO" id="GO:0043139">
    <property type="term" value="F:5'-3' DNA helicase activity"/>
    <property type="evidence" value="ECO:0007669"/>
    <property type="project" value="UniProtKB-EC"/>
</dbReference>
<dbReference type="Proteomes" id="UP000006729">
    <property type="component" value="Chromosome 9"/>
</dbReference>
<dbReference type="GO" id="GO:0000723">
    <property type="term" value="P:telomere maintenance"/>
    <property type="evidence" value="ECO:0007669"/>
    <property type="project" value="InterPro"/>
</dbReference>
<keyword evidence="4 5" id="KW-0067">ATP-binding</keyword>
<feature type="domain" description="DNA helicase Pif1-like DEAD-box helicase" evidence="7">
    <location>
        <begin position="57"/>
        <end position="209"/>
    </location>
</feature>
<protein>
    <recommendedName>
        <fullName evidence="5">ATP-dependent DNA helicase</fullName>
        <ecNumber evidence="5">5.6.2.3</ecNumber>
    </recommendedName>
</protein>
<dbReference type="Pfam" id="PF05970">
    <property type="entry name" value="PIF1"/>
    <property type="match status" value="1"/>
</dbReference>
<evidence type="ECO:0000313" key="9">
    <source>
        <dbReference type="EMBL" id="PNT18852.1"/>
    </source>
</evidence>
<gene>
    <name evidence="9" type="ORF">POPTR_009G007400</name>
</gene>
<feature type="domain" description="DNA replication helicase" evidence="6">
    <location>
        <begin position="406"/>
        <end position="474"/>
    </location>
</feature>
<evidence type="ECO:0000259" key="7">
    <source>
        <dbReference type="Pfam" id="PF05970"/>
    </source>
</evidence>
<keyword evidence="2 5" id="KW-0378">Hydrolase</keyword>
<dbReference type="GO" id="GO:0006281">
    <property type="term" value="P:DNA repair"/>
    <property type="evidence" value="ECO:0007669"/>
    <property type="project" value="UniProtKB-KW"/>
</dbReference>
<dbReference type="Pfam" id="PF21530">
    <property type="entry name" value="Pif1_2B_dom"/>
    <property type="match status" value="1"/>
</dbReference>
<dbReference type="InterPro" id="IPR010285">
    <property type="entry name" value="DNA_helicase_pif1-like_DEAD"/>
</dbReference>
<keyword evidence="5" id="KW-0227">DNA damage</keyword>
<dbReference type="InterPro" id="IPR003840">
    <property type="entry name" value="DNA_helicase_dom"/>
</dbReference>
<dbReference type="InterPro" id="IPR027417">
    <property type="entry name" value="P-loop_NTPase"/>
</dbReference>
<keyword evidence="5" id="KW-0234">DNA repair</keyword>
<feature type="domain" description="DNA helicase Pif1-like 2B" evidence="8">
    <location>
        <begin position="311"/>
        <end position="357"/>
    </location>
</feature>
<evidence type="ECO:0000256" key="2">
    <source>
        <dbReference type="ARBA" id="ARBA00022801"/>
    </source>
</evidence>
<sequence>MLLREELNYDLADLKSQHSLNLPLLNNRQKIIYDSVVAAVLQKKQSLIFVHGHGGTGGRTAHSRFKIPLTVDELSTCAIKKNIHLSSLLEITSLIVWDEAPMNNRCCFEALDRSMRDVLSGCDNYLPFGGKNVLLGGDFRQILPVIPGGTKEEIINASLSSSALWPKFTVLTLTENMCLSTHGLAAEERTEISEFARWILSIGNGDISDLPFSGELDDSFISIPSDLLLHTSCDPIPAIVSAIYPSISDPQMDPCYFRERAIVTPRNTTVVEINDFVLAMTPGNKHIYLSTDSISTSSRETDIANSLYPTEYINQLEFNGVPPHTFALKIGTPVMLLRNINPSIGLCNGTRLIVTQLSARVIEAQIITGSNIGNRVFIPIIIFPINEGRCSFTIKRRQFPLRLCYAMTINKSQGQSLKTVGVFLKEQVFTHGQLYVALSRVTSRKGLKIISCNNQGEPSHYAKNIVYKDIISALPKGCF</sequence>
<accession>A0A2K1Z0P6</accession>
<dbReference type="GO" id="GO:0005524">
    <property type="term" value="F:ATP binding"/>
    <property type="evidence" value="ECO:0007669"/>
    <property type="project" value="UniProtKB-KW"/>
</dbReference>
<keyword evidence="5" id="KW-0233">DNA recombination</keyword>
<dbReference type="Gene3D" id="3.40.50.300">
    <property type="entry name" value="P-loop containing nucleotide triphosphate hydrolases"/>
    <property type="match status" value="2"/>
</dbReference>
<keyword evidence="1 5" id="KW-0547">Nucleotide-binding</keyword>
<proteinExistence type="inferred from homology"/>
<comment type="similarity">
    <text evidence="5">Belongs to the helicase family.</text>
</comment>
<dbReference type="EC" id="5.6.2.3" evidence="5"/>
<keyword evidence="3 5" id="KW-0347">Helicase</keyword>
<evidence type="ECO:0000256" key="1">
    <source>
        <dbReference type="ARBA" id="ARBA00022741"/>
    </source>
</evidence>
<organism evidence="9 10">
    <name type="scientific">Populus trichocarpa</name>
    <name type="common">Western balsam poplar</name>
    <name type="synonym">Populus balsamifera subsp. trichocarpa</name>
    <dbReference type="NCBI Taxonomy" id="3694"/>
    <lineage>
        <taxon>Eukaryota</taxon>
        <taxon>Viridiplantae</taxon>
        <taxon>Streptophyta</taxon>
        <taxon>Embryophyta</taxon>
        <taxon>Tracheophyta</taxon>
        <taxon>Spermatophyta</taxon>
        <taxon>Magnoliopsida</taxon>
        <taxon>eudicotyledons</taxon>
        <taxon>Gunneridae</taxon>
        <taxon>Pentapetalae</taxon>
        <taxon>rosids</taxon>
        <taxon>fabids</taxon>
        <taxon>Malpighiales</taxon>
        <taxon>Salicaceae</taxon>
        <taxon>Saliceae</taxon>
        <taxon>Populus</taxon>
    </lineage>
</organism>
<dbReference type="PANTHER" id="PTHR10492:SF57">
    <property type="entry name" value="ATP-DEPENDENT DNA HELICASE"/>
    <property type="match status" value="1"/>
</dbReference>